<reference evidence="1 2" key="1">
    <citation type="submission" date="2023-06" db="EMBL/GenBank/DDBJ databases">
        <title>Draft Genome Sequences of lactic acid bacteria strains isolated from fermented milk products.</title>
        <authorList>
            <person name="Elcheninov A.G."/>
            <person name="Klyukina A."/>
            <person name="Zayulina K.S."/>
            <person name="Gavirova L.A."/>
            <person name="Shcherbakova P.A."/>
            <person name="Shestakov A.I."/>
            <person name="Kublanov I.V."/>
            <person name="Kochetkova T.V."/>
        </authorList>
    </citation>
    <scope>NUCLEOTIDE SEQUENCE [LARGE SCALE GENOMIC DNA]</scope>
    <source>
        <strain evidence="1 2">TOM.81</strain>
    </source>
</reference>
<gene>
    <name evidence="1" type="ORF">QUE93_09620</name>
</gene>
<sequence>MINEAIDNLRYCIINRYVGCLRDIEVDSHLREQLKWSDNNKIIGQIAYSIHNIVDFTDEAFRPFDDVNNYEAFILRELSEHAKNLENNLMPELERMRLDTRWLYGYYEELADVKKVLDEFNVV</sequence>
<evidence type="ECO:0000313" key="2">
    <source>
        <dbReference type="Proteomes" id="UP001242903"/>
    </source>
</evidence>
<dbReference type="EMBL" id="JAUCAQ010000025">
    <property type="protein sequence ID" value="MDM7647272.1"/>
    <property type="molecule type" value="Genomic_DNA"/>
</dbReference>
<organism evidence="1 2">
    <name type="scientific">Leuconostoc falkenbergense</name>
    <dbReference type="NCBI Taxonomy" id="2766470"/>
    <lineage>
        <taxon>Bacteria</taxon>
        <taxon>Bacillati</taxon>
        <taxon>Bacillota</taxon>
        <taxon>Bacilli</taxon>
        <taxon>Lactobacillales</taxon>
        <taxon>Lactobacillaceae</taxon>
        <taxon>Leuconostoc</taxon>
    </lineage>
</organism>
<keyword evidence="2" id="KW-1185">Reference proteome</keyword>
<protein>
    <recommendedName>
        <fullName evidence="3">DUF86 domain-containing protein</fullName>
    </recommendedName>
</protein>
<dbReference type="Proteomes" id="UP001242903">
    <property type="component" value="Unassembled WGS sequence"/>
</dbReference>
<dbReference type="RefSeq" id="WP_223335452.1">
    <property type="nucleotide sequence ID" value="NZ_JAUCAQ010000025.1"/>
</dbReference>
<proteinExistence type="predicted"/>
<accession>A0ABT7S126</accession>
<evidence type="ECO:0008006" key="3">
    <source>
        <dbReference type="Google" id="ProtNLM"/>
    </source>
</evidence>
<comment type="caution">
    <text evidence="1">The sequence shown here is derived from an EMBL/GenBank/DDBJ whole genome shotgun (WGS) entry which is preliminary data.</text>
</comment>
<evidence type="ECO:0000313" key="1">
    <source>
        <dbReference type="EMBL" id="MDM7647272.1"/>
    </source>
</evidence>
<name>A0ABT7S126_9LACO</name>